<keyword evidence="4" id="KW-1185">Reference proteome</keyword>
<reference evidence="5" key="2">
    <citation type="submission" date="2020-05" db="EMBL/GenBank/DDBJ databases">
        <title>Classification of alakaliphilic streptomycetes isolated from an alkaline soil next to Lonar Crater, India and a proposal for the recognition of Streptomyces alkaliterrae sp. nov.</title>
        <authorList>
            <person name="Golinska P."/>
        </authorList>
    </citation>
    <scope>NUCLEOTIDE SEQUENCE [LARGE SCALE GENOMIC DNA]</scope>
    <source>
        <strain evidence="5">OF3</strain>
    </source>
</reference>
<keyword evidence="1" id="KW-0812">Transmembrane</keyword>
<comment type="caution">
    <text evidence="3">The sequence shown here is derived from an EMBL/GenBank/DDBJ whole genome shotgun (WGS) entry which is preliminary data.</text>
</comment>
<dbReference type="OrthoDB" id="3872738at2"/>
<name>A0A5P0YZD1_9ACTN</name>
<keyword evidence="1" id="KW-1133">Transmembrane helix</keyword>
<reference evidence="3 4" key="1">
    <citation type="submission" date="2019-10" db="EMBL/GenBank/DDBJ databases">
        <title>Streptomyces sp. nov., a novel actinobacterium isolated from alkaline environment.</title>
        <authorList>
            <person name="Golinska P."/>
        </authorList>
    </citation>
    <scope>NUCLEOTIDE SEQUENCE [LARGE SCALE GENOMIC DNA]</scope>
    <source>
        <strain evidence="3 4">OF1</strain>
    </source>
</reference>
<keyword evidence="1" id="KW-0472">Membrane</keyword>
<gene>
    <name evidence="3" type="ORF">FNX44_028060</name>
    <name evidence="2" type="ORF">H3146_27400</name>
</gene>
<dbReference type="RefSeq" id="WP_153507846.1">
    <property type="nucleotide sequence ID" value="NZ_JABJWZ010000565.1"/>
</dbReference>
<evidence type="ECO:0000313" key="2">
    <source>
        <dbReference type="EMBL" id="MBB1257028.1"/>
    </source>
</evidence>
<dbReference type="Proteomes" id="UP000320857">
    <property type="component" value="Unassembled WGS sequence"/>
</dbReference>
<dbReference type="Proteomes" id="UP000525686">
    <property type="component" value="Unassembled WGS sequence"/>
</dbReference>
<reference evidence="2" key="3">
    <citation type="journal article" name="Syst. Appl. Microbiol.">
        <title>Streptomyces alkaliterrae sp. nov., isolated from an alkaline soil, and emended descriptions of Streptomyces alkaliphilus, Streptomyces calidiresistens and Streptomyces durbertensis.</title>
        <authorList>
            <person name="Swiecimska M."/>
            <person name="Golinska P."/>
            <person name="Nouioui I."/>
            <person name="Wypij M."/>
            <person name="Rai M."/>
            <person name="Sangal V."/>
            <person name="Goodfellow M."/>
        </authorList>
    </citation>
    <scope>NUCLEOTIDE SEQUENCE</scope>
    <source>
        <strain evidence="2">OF3</strain>
    </source>
</reference>
<accession>A0A5P0YZD1</accession>
<evidence type="ECO:0000313" key="3">
    <source>
        <dbReference type="EMBL" id="MQS05613.1"/>
    </source>
</evidence>
<feature type="transmembrane region" description="Helical" evidence="1">
    <location>
        <begin position="51"/>
        <end position="71"/>
    </location>
</feature>
<dbReference type="AlphaFoldDB" id="A0A5P0YZD1"/>
<sequence length="75" mass="8362">MAYRYRCGECGFTTRWTTESEAEDLAVAHYSDRHPRLVPGGSVEINRKNPNSLGCVPLFGLACLVLFLIIASCQR</sequence>
<dbReference type="EMBL" id="VJYK02000762">
    <property type="protein sequence ID" value="MQS05613.1"/>
    <property type="molecule type" value="Genomic_DNA"/>
</dbReference>
<evidence type="ECO:0000256" key="1">
    <source>
        <dbReference type="SAM" id="Phobius"/>
    </source>
</evidence>
<proteinExistence type="predicted"/>
<evidence type="ECO:0000313" key="4">
    <source>
        <dbReference type="Proteomes" id="UP000320857"/>
    </source>
</evidence>
<protein>
    <submittedName>
        <fullName evidence="3">Uncharacterized protein</fullName>
    </submittedName>
</protein>
<dbReference type="EMBL" id="JABJWZ010000565">
    <property type="protein sequence ID" value="MBB1257028.1"/>
    <property type="molecule type" value="Genomic_DNA"/>
</dbReference>
<evidence type="ECO:0000313" key="5">
    <source>
        <dbReference type="Proteomes" id="UP000525686"/>
    </source>
</evidence>
<organism evidence="3 4">
    <name type="scientific">Streptomyces alkaliterrae</name>
    <dbReference type="NCBI Taxonomy" id="2213162"/>
    <lineage>
        <taxon>Bacteria</taxon>
        <taxon>Bacillati</taxon>
        <taxon>Actinomycetota</taxon>
        <taxon>Actinomycetes</taxon>
        <taxon>Kitasatosporales</taxon>
        <taxon>Streptomycetaceae</taxon>
        <taxon>Streptomyces</taxon>
    </lineage>
</organism>